<evidence type="ECO:0000313" key="3">
    <source>
        <dbReference type="Proteomes" id="UP000273022"/>
    </source>
</evidence>
<dbReference type="PANTHER" id="PTHR43328:SF1">
    <property type="entry name" value="N-ACETYLTRANSFERASE DOMAIN-CONTAINING PROTEIN"/>
    <property type="match status" value="1"/>
</dbReference>
<dbReference type="InterPro" id="IPR016181">
    <property type="entry name" value="Acyl_CoA_acyltransferase"/>
</dbReference>
<dbReference type="PANTHER" id="PTHR43328">
    <property type="entry name" value="ACETYLTRANSFERASE-RELATED"/>
    <property type="match status" value="1"/>
</dbReference>
<evidence type="ECO:0000259" key="1">
    <source>
        <dbReference type="PROSITE" id="PS51186"/>
    </source>
</evidence>
<dbReference type="AlphaFoldDB" id="A0A3A6UJW3"/>
<dbReference type="EMBL" id="QYYH01000036">
    <property type="protein sequence ID" value="RJY17832.1"/>
    <property type="molecule type" value="Genomic_DNA"/>
</dbReference>
<accession>A0A3A6UJW3</accession>
<dbReference type="OrthoDB" id="9801656at2"/>
<keyword evidence="2" id="KW-0808">Transferase</keyword>
<dbReference type="PROSITE" id="PS51186">
    <property type="entry name" value="GNAT"/>
    <property type="match status" value="1"/>
</dbReference>
<reference evidence="2 3" key="1">
    <citation type="submission" date="2018-09" db="EMBL/GenBank/DDBJ databases">
        <title>Phylogeny of the Shewanellaceae, and recommendation for two new genera, Pseudoshewanella and Parashewanella.</title>
        <authorList>
            <person name="Wang G."/>
        </authorList>
    </citation>
    <scope>NUCLEOTIDE SEQUENCE [LARGE SCALE GENOMIC DNA]</scope>
    <source>
        <strain evidence="2 3">KCTC 22492</strain>
    </source>
</reference>
<protein>
    <submittedName>
        <fullName evidence="2">N-acetyltransferase</fullName>
    </submittedName>
</protein>
<dbReference type="SUPFAM" id="SSF55729">
    <property type="entry name" value="Acyl-CoA N-acyltransferases (Nat)"/>
    <property type="match status" value="1"/>
</dbReference>
<evidence type="ECO:0000313" key="2">
    <source>
        <dbReference type="EMBL" id="RJY17832.1"/>
    </source>
</evidence>
<dbReference type="Proteomes" id="UP000273022">
    <property type="component" value="Unassembled WGS sequence"/>
</dbReference>
<keyword evidence="3" id="KW-1185">Reference proteome</keyword>
<dbReference type="GO" id="GO:0016747">
    <property type="term" value="F:acyltransferase activity, transferring groups other than amino-acyl groups"/>
    <property type="evidence" value="ECO:0007669"/>
    <property type="project" value="InterPro"/>
</dbReference>
<dbReference type="Gene3D" id="3.40.630.30">
    <property type="match status" value="1"/>
</dbReference>
<name>A0A3A6UJW3_9GAMM</name>
<sequence>MLSRLKLRSPLPDDVEILYQQQADPAAHQMARFEPRDVITFYQHWHDITHNPEITVLVIEHDNKVIGDLVCWTEEGQRIVGYWLGQEYWGQGFASQALSLFTEQLEHPLHAYVHQANLPSQRVLEKCGFIPCGQFSVDDGIELLFRLD</sequence>
<dbReference type="InterPro" id="IPR000182">
    <property type="entry name" value="GNAT_dom"/>
</dbReference>
<comment type="caution">
    <text evidence="2">The sequence shown here is derived from an EMBL/GenBank/DDBJ whole genome shotgun (WGS) entry which is preliminary data.</text>
</comment>
<gene>
    <name evidence="2" type="ORF">D5R81_07560</name>
</gene>
<feature type="domain" description="N-acetyltransferase" evidence="1">
    <location>
        <begin position="5"/>
        <end position="148"/>
    </location>
</feature>
<organism evidence="2 3">
    <name type="scientific">Parashewanella spongiae</name>
    <dbReference type="NCBI Taxonomy" id="342950"/>
    <lineage>
        <taxon>Bacteria</taxon>
        <taxon>Pseudomonadati</taxon>
        <taxon>Pseudomonadota</taxon>
        <taxon>Gammaproteobacteria</taxon>
        <taxon>Alteromonadales</taxon>
        <taxon>Shewanellaceae</taxon>
        <taxon>Parashewanella</taxon>
    </lineage>
</organism>
<proteinExistence type="predicted"/>
<dbReference type="Pfam" id="PF13302">
    <property type="entry name" value="Acetyltransf_3"/>
    <property type="match status" value="1"/>
</dbReference>